<keyword evidence="1" id="KW-0812">Transmembrane</keyword>
<feature type="transmembrane region" description="Helical" evidence="1">
    <location>
        <begin position="82"/>
        <end position="107"/>
    </location>
</feature>
<keyword evidence="3" id="KW-1185">Reference proteome</keyword>
<keyword evidence="1" id="KW-1133">Transmembrane helix</keyword>
<keyword evidence="1" id="KW-0472">Membrane</keyword>
<name>A0A8H3ET39_9LECA</name>
<sequence>MVNKILLVFLLQDFLFLASGGLLIGVVFITKAAMASQPTMNNVAANMLLMQTPLTGVIAAGVMTFVTFLVSLPGAALSSNRIWLKITGALITLTALLTLIIGVDIWFSTLQTRANLGITWGQQSQLSQSLIQQKFKCCGYLSNPFIQDKICTSAFVAAQLGNCVGPFSNFANSFLDLVFTAIFGLAGADLALFLSVVVVLKDRAEKDRYRHIDEKNGFSGI</sequence>
<proteinExistence type="predicted"/>
<evidence type="ECO:0000313" key="3">
    <source>
        <dbReference type="Proteomes" id="UP000664521"/>
    </source>
</evidence>
<dbReference type="Proteomes" id="UP000664521">
    <property type="component" value="Unassembled WGS sequence"/>
</dbReference>
<feature type="transmembrane region" description="Helical" evidence="1">
    <location>
        <begin position="49"/>
        <end position="70"/>
    </location>
</feature>
<evidence type="ECO:0000313" key="2">
    <source>
        <dbReference type="EMBL" id="CAF9912226.1"/>
    </source>
</evidence>
<evidence type="ECO:0000256" key="1">
    <source>
        <dbReference type="SAM" id="Phobius"/>
    </source>
</evidence>
<comment type="caution">
    <text evidence="2">The sequence shown here is derived from an EMBL/GenBank/DDBJ whole genome shotgun (WGS) entry which is preliminary data.</text>
</comment>
<feature type="transmembrane region" description="Helical" evidence="1">
    <location>
        <begin position="7"/>
        <end position="29"/>
    </location>
</feature>
<feature type="transmembrane region" description="Helical" evidence="1">
    <location>
        <begin position="177"/>
        <end position="200"/>
    </location>
</feature>
<accession>A0A8H3ET39</accession>
<protein>
    <submittedName>
        <fullName evidence="2">Phospholipid scramblase 1</fullName>
    </submittedName>
</protein>
<reference evidence="2" key="1">
    <citation type="submission" date="2021-03" db="EMBL/GenBank/DDBJ databases">
        <authorList>
            <person name="Tagirdzhanova G."/>
        </authorList>
    </citation>
    <scope>NUCLEOTIDE SEQUENCE</scope>
</reference>
<gene>
    <name evidence="2" type="primary">PLS1</name>
    <name evidence="2" type="ORF">HETSPECPRED_000878</name>
</gene>
<organism evidence="2 3">
    <name type="scientific">Heterodermia speciosa</name>
    <dbReference type="NCBI Taxonomy" id="116794"/>
    <lineage>
        <taxon>Eukaryota</taxon>
        <taxon>Fungi</taxon>
        <taxon>Dikarya</taxon>
        <taxon>Ascomycota</taxon>
        <taxon>Pezizomycotina</taxon>
        <taxon>Lecanoromycetes</taxon>
        <taxon>OSLEUM clade</taxon>
        <taxon>Lecanoromycetidae</taxon>
        <taxon>Caliciales</taxon>
        <taxon>Physciaceae</taxon>
        <taxon>Heterodermia</taxon>
    </lineage>
</organism>
<dbReference type="AlphaFoldDB" id="A0A8H3ET39"/>
<dbReference type="OrthoDB" id="2279611at2759"/>
<dbReference type="EMBL" id="CAJPDS010000011">
    <property type="protein sequence ID" value="CAF9912226.1"/>
    <property type="molecule type" value="Genomic_DNA"/>
</dbReference>